<feature type="region of interest" description="Disordered" evidence="12">
    <location>
        <begin position="1"/>
        <end position="75"/>
    </location>
</feature>
<evidence type="ECO:0000256" key="13">
    <source>
        <dbReference type="SAM" id="Phobius"/>
    </source>
</evidence>
<keyword evidence="4 10" id="KW-0808">Transferase</keyword>
<dbReference type="GO" id="GO:0004144">
    <property type="term" value="F:diacylglycerol O-acyltransferase activity"/>
    <property type="evidence" value="ECO:0007669"/>
    <property type="project" value="TreeGrafter"/>
</dbReference>
<dbReference type="Pfam" id="PF03062">
    <property type="entry name" value="MBOAT"/>
    <property type="match status" value="1"/>
</dbReference>
<evidence type="ECO:0000256" key="8">
    <source>
        <dbReference type="ARBA" id="ARBA00023136"/>
    </source>
</evidence>
<dbReference type="Proteomes" id="UP000001396">
    <property type="component" value="Unassembled WGS sequence"/>
</dbReference>
<evidence type="ECO:0000256" key="10">
    <source>
        <dbReference type="PIRNR" id="PIRNR000439"/>
    </source>
</evidence>
<evidence type="ECO:0000313" key="15">
    <source>
        <dbReference type="Proteomes" id="UP000001396"/>
    </source>
</evidence>
<sequence length="488" mass="57095">MQSINKRNKKDKGHSGDSGSSSPKLLSELMSKSMQQQQQQQQQHTSGSSSPSSSSFLSAPKSNETNNDEAPHSPSLERFSAISKPRESLLTTPQNANIQWGTFNYIAICYVMVGFSMMAEHYVKYGTPMDFDLFYWLVDKWYIGFFVWIGLVLFSYVTYISTRLFVNNKIPAWLSVVIYFAWQITAFYVTCDILFQYNLSPILSGGTGLQLCVYTMKNHSYWYTNFSLKRGSVKASKNNSPITRRDLIPNVSLKHFSFFLVAPTLVYEPYFPRTPSIRWTYVLKETLAFIGTFTVFYLMLCYCNPLYKDVDRQPFMLLVVRLSLPAMSLWIFYGVFHCLLNIFAEITRFADREFYQDWWNATTFDMWWRRWNRPVHKWMLRHVYTDSMHTVKMNKFGAFISTFLLSALLHEIVMVLSFKFVRPILSTTMILQIGLVYFTQLPILQKTRFGNVVMWITVFIGQPFVQLLYSMQYQMIWNAQISDSKVFK</sequence>
<comment type="similarity">
    <text evidence="3 10">Belongs to the membrane-bound acyltransferase family. Sterol o-acyltransferase subfamily.</text>
</comment>
<evidence type="ECO:0000256" key="11">
    <source>
        <dbReference type="PIRSR" id="PIRSR000439-1"/>
    </source>
</evidence>
<dbReference type="FunCoup" id="D3BEP6">
    <property type="interactions" value="48"/>
</dbReference>
<feature type="compositionally biased region" description="Low complexity" evidence="12">
    <location>
        <begin position="17"/>
        <end position="62"/>
    </location>
</feature>
<dbReference type="PIRSF" id="PIRSF000439">
    <property type="entry name" value="Oat_ACAT_DAG_ARE"/>
    <property type="match status" value="1"/>
</dbReference>
<feature type="transmembrane region" description="Helical" evidence="13">
    <location>
        <begin position="172"/>
        <end position="195"/>
    </location>
</feature>
<protein>
    <recommendedName>
        <fullName evidence="10">O-acyltransferase</fullName>
    </recommendedName>
</protein>
<dbReference type="AlphaFoldDB" id="D3BEP6"/>
<feature type="active site" evidence="11">
    <location>
        <position position="410"/>
    </location>
</feature>
<dbReference type="InterPro" id="IPR014371">
    <property type="entry name" value="Oat_ACAT_DAG_ARE"/>
</dbReference>
<evidence type="ECO:0000256" key="1">
    <source>
        <dbReference type="ARBA" id="ARBA00004477"/>
    </source>
</evidence>
<evidence type="ECO:0000256" key="6">
    <source>
        <dbReference type="ARBA" id="ARBA00022824"/>
    </source>
</evidence>
<evidence type="ECO:0000256" key="7">
    <source>
        <dbReference type="ARBA" id="ARBA00022989"/>
    </source>
</evidence>
<feature type="transmembrane region" description="Helical" evidence="13">
    <location>
        <begin position="451"/>
        <end position="469"/>
    </location>
</feature>
<proteinExistence type="inferred from homology"/>
<gene>
    <name evidence="14" type="ORF">PPL_07211</name>
</gene>
<feature type="transmembrane region" description="Helical" evidence="13">
    <location>
        <begin position="424"/>
        <end position="444"/>
    </location>
</feature>
<feature type="transmembrane region" description="Helical" evidence="13">
    <location>
        <begin position="287"/>
        <end position="307"/>
    </location>
</feature>
<keyword evidence="9 10" id="KW-0012">Acyltransferase</keyword>
<dbReference type="GO" id="GO:0019432">
    <property type="term" value="P:triglyceride biosynthetic process"/>
    <property type="evidence" value="ECO:0007669"/>
    <property type="project" value="TreeGrafter"/>
</dbReference>
<name>D3BEP6_HETP5</name>
<feature type="compositionally biased region" description="Basic residues" evidence="12">
    <location>
        <begin position="1"/>
        <end position="12"/>
    </location>
</feature>
<evidence type="ECO:0000256" key="5">
    <source>
        <dbReference type="ARBA" id="ARBA00022692"/>
    </source>
</evidence>
<dbReference type="STRING" id="670386.D3BEP6"/>
<feature type="transmembrane region" description="Helical" evidence="13">
    <location>
        <begin position="141"/>
        <end position="160"/>
    </location>
</feature>
<dbReference type="OMA" id="TYDAYYR"/>
<keyword evidence="5 13" id="KW-0812">Transmembrane</keyword>
<dbReference type="EMBL" id="ADBJ01000031">
    <property type="protein sequence ID" value="EFA80377.1"/>
    <property type="molecule type" value="Genomic_DNA"/>
</dbReference>
<evidence type="ECO:0000256" key="3">
    <source>
        <dbReference type="ARBA" id="ARBA00009010"/>
    </source>
</evidence>
<keyword evidence="8 10" id="KW-0472">Membrane</keyword>
<evidence type="ECO:0000313" key="14">
    <source>
        <dbReference type="EMBL" id="EFA80377.1"/>
    </source>
</evidence>
<comment type="subcellular location">
    <subcellularLocation>
        <location evidence="1 10">Endoplasmic reticulum membrane</location>
        <topology evidence="1 10">Multi-pass membrane protein</topology>
    </subcellularLocation>
</comment>
<dbReference type="GeneID" id="31362692"/>
<keyword evidence="15" id="KW-1185">Reference proteome</keyword>
<dbReference type="GO" id="GO:0005789">
    <property type="term" value="C:endoplasmic reticulum membrane"/>
    <property type="evidence" value="ECO:0007669"/>
    <property type="project" value="UniProtKB-SubCell"/>
</dbReference>
<feature type="transmembrane region" description="Helical" evidence="13">
    <location>
        <begin position="103"/>
        <end position="121"/>
    </location>
</feature>
<keyword evidence="7 13" id="KW-1133">Transmembrane helix</keyword>
<evidence type="ECO:0000256" key="12">
    <source>
        <dbReference type="SAM" id="MobiDB-lite"/>
    </source>
</evidence>
<dbReference type="InParanoid" id="D3BEP6"/>
<dbReference type="PANTHER" id="PTHR10408:SF7">
    <property type="entry name" value="DIACYLGLYCEROL O-ACYLTRANSFERASE 1"/>
    <property type="match status" value="1"/>
</dbReference>
<reference evidence="14 15" key="1">
    <citation type="journal article" date="2011" name="Genome Res.">
        <title>Phylogeny-wide analysis of social amoeba genomes highlights ancient origins for complex intercellular communication.</title>
        <authorList>
            <person name="Heidel A.J."/>
            <person name="Lawal H.M."/>
            <person name="Felder M."/>
            <person name="Schilde C."/>
            <person name="Helps N.R."/>
            <person name="Tunggal B."/>
            <person name="Rivero F."/>
            <person name="John U."/>
            <person name="Schleicher M."/>
            <person name="Eichinger L."/>
            <person name="Platzer M."/>
            <person name="Noegel A.A."/>
            <person name="Schaap P."/>
            <person name="Gloeckner G."/>
        </authorList>
    </citation>
    <scope>NUCLEOTIDE SEQUENCE [LARGE SCALE GENOMIC DNA]</scope>
    <source>
        <strain evidence="15">ATCC 26659 / Pp 5 / PN500</strain>
    </source>
</reference>
<feature type="transmembrane region" description="Helical" evidence="13">
    <location>
        <begin position="327"/>
        <end position="344"/>
    </location>
</feature>
<evidence type="ECO:0000256" key="4">
    <source>
        <dbReference type="ARBA" id="ARBA00022679"/>
    </source>
</evidence>
<evidence type="ECO:0000256" key="9">
    <source>
        <dbReference type="ARBA" id="ARBA00023315"/>
    </source>
</evidence>
<evidence type="ECO:0000256" key="2">
    <source>
        <dbReference type="ARBA" id="ARBA00005189"/>
    </source>
</evidence>
<comment type="caution">
    <text evidence="14">The sequence shown here is derived from an EMBL/GenBank/DDBJ whole genome shotgun (WGS) entry which is preliminary data.</text>
</comment>
<keyword evidence="6 10" id="KW-0256">Endoplasmic reticulum</keyword>
<dbReference type="InterPro" id="IPR004299">
    <property type="entry name" value="MBOAT_fam"/>
</dbReference>
<accession>D3BEP6</accession>
<comment type="pathway">
    <text evidence="2">Lipid metabolism.</text>
</comment>
<dbReference type="PANTHER" id="PTHR10408">
    <property type="entry name" value="STEROL O-ACYLTRANSFERASE"/>
    <property type="match status" value="1"/>
</dbReference>
<feature type="transmembrane region" description="Helical" evidence="13">
    <location>
        <begin position="396"/>
        <end position="418"/>
    </location>
</feature>
<organism evidence="14 15">
    <name type="scientific">Heterostelium pallidum (strain ATCC 26659 / Pp 5 / PN500)</name>
    <name type="common">Cellular slime mold</name>
    <name type="synonym">Polysphondylium pallidum</name>
    <dbReference type="NCBI Taxonomy" id="670386"/>
    <lineage>
        <taxon>Eukaryota</taxon>
        <taxon>Amoebozoa</taxon>
        <taxon>Evosea</taxon>
        <taxon>Eumycetozoa</taxon>
        <taxon>Dictyostelia</taxon>
        <taxon>Acytosteliales</taxon>
        <taxon>Acytosteliaceae</taxon>
        <taxon>Heterostelium</taxon>
    </lineage>
</organism>
<dbReference type="RefSeq" id="XP_020432497.1">
    <property type="nucleotide sequence ID" value="XM_020578049.1"/>
</dbReference>